<accession>A0AA39KQZ3</accession>
<dbReference type="EMBL" id="JAQQBS010000003">
    <property type="protein sequence ID" value="KAK0170635.1"/>
    <property type="molecule type" value="Genomic_DNA"/>
</dbReference>
<dbReference type="Proteomes" id="UP001168990">
    <property type="component" value="Unassembled WGS sequence"/>
</dbReference>
<protein>
    <submittedName>
        <fullName evidence="1">Uncharacterized protein</fullName>
    </submittedName>
</protein>
<reference evidence="1" key="2">
    <citation type="submission" date="2023-03" db="EMBL/GenBank/DDBJ databases">
        <authorList>
            <person name="Inwood S.N."/>
            <person name="Skelly J.G."/>
            <person name="Guhlin J."/>
            <person name="Harrop T.W.R."/>
            <person name="Goldson S.G."/>
            <person name="Dearden P.K."/>
        </authorList>
    </citation>
    <scope>NUCLEOTIDE SEQUENCE</scope>
    <source>
        <strain evidence="1">Irish</strain>
        <tissue evidence="1">Whole body</tissue>
    </source>
</reference>
<name>A0AA39KQZ3_9HYME</name>
<evidence type="ECO:0000313" key="2">
    <source>
        <dbReference type="Proteomes" id="UP001168990"/>
    </source>
</evidence>
<reference evidence="1" key="1">
    <citation type="journal article" date="2023" name="bioRxiv">
        <title>Scaffold-level genome assemblies of two parasitoid biocontrol wasps reveal the parthenogenesis mechanism and an associated novel virus.</title>
        <authorList>
            <person name="Inwood S."/>
            <person name="Skelly J."/>
            <person name="Guhlin J."/>
            <person name="Harrop T."/>
            <person name="Goldson S."/>
            <person name="Dearden P."/>
        </authorList>
    </citation>
    <scope>NUCLEOTIDE SEQUENCE</scope>
    <source>
        <strain evidence="1">Irish</strain>
        <tissue evidence="1">Whole body</tissue>
    </source>
</reference>
<proteinExistence type="predicted"/>
<sequence>MFLQFVGAGKVNKLHGNTVPLYMRNYKRNSKNSCLTAHGRFSVKTISPEHKPDISFTEVHRKAAKRVLRYLKSTSNFTIRYKQSETKLMGMRTVALSRSEAEYTAISEAVTELLYLQGFLMELNFDLKPNNDCK</sequence>
<organism evidence="1 2">
    <name type="scientific">Microctonus aethiopoides</name>
    <dbReference type="NCBI Taxonomy" id="144406"/>
    <lineage>
        <taxon>Eukaryota</taxon>
        <taxon>Metazoa</taxon>
        <taxon>Ecdysozoa</taxon>
        <taxon>Arthropoda</taxon>
        <taxon>Hexapoda</taxon>
        <taxon>Insecta</taxon>
        <taxon>Pterygota</taxon>
        <taxon>Neoptera</taxon>
        <taxon>Endopterygota</taxon>
        <taxon>Hymenoptera</taxon>
        <taxon>Apocrita</taxon>
        <taxon>Ichneumonoidea</taxon>
        <taxon>Braconidae</taxon>
        <taxon>Euphorinae</taxon>
        <taxon>Microctonus</taxon>
    </lineage>
</organism>
<gene>
    <name evidence="1" type="ORF">PV328_008462</name>
</gene>
<comment type="caution">
    <text evidence="1">The sequence shown here is derived from an EMBL/GenBank/DDBJ whole genome shotgun (WGS) entry which is preliminary data.</text>
</comment>
<evidence type="ECO:0000313" key="1">
    <source>
        <dbReference type="EMBL" id="KAK0170635.1"/>
    </source>
</evidence>
<dbReference type="AlphaFoldDB" id="A0AA39KQZ3"/>
<keyword evidence="2" id="KW-1185">Reference proteome</keyword>